<keyword evidence="2" id="KW-1185">Reference proteome</keyword>
<organism evidence="1 2">
    <name type="scientific">Pseudonocardia adelaidensis</name>
    <dbReference type="NCBI Taxonomy" id="648754"/>
    <lineage>
        <taxon>Bacteria</taxon>
        <taxon>Bacillati</taxon>
        <taxon>Actinomycetota</taxon>
        <taxon>Actinomycetes</taxon>
        <taxon>Pseudonocardiales</taxon>
        <taxon>Pseudonocardiaceae</taxon>
        <taxon>Pseudonocardia</taxon>
    </lineage>
</organism>
<reference evidence="2" key="1">
    <citation type="journal article" date="2019" name="Int. J. Syst. Evol. Microbiol.">
        <title>The Global Catalogue of Microorganisms (GCM) 10K type strain sequencing project: providing services to taxonomists for standard genome sequencing and annotation.</title>
        <authorList>
            <consortium name="The Broad Institute Genomics Platform"/>
            <consortium name="The Broad Institute Genome Sequencing Center for Infectious Disease"/>
            <person name="Wu L."/>
            <person name="Ma J."/>
        </authorList>
    </citation>
    <scope>NUCLEOTIDE SEQUENCE [LARGE SCALE GENOMIC DNA]</scope>
    <source>
        <strain evidence="2">JCM 18302</strain>
    </source>
</reference>
<dbReference type="Proteomes" id="UP001500804">
    <property type="component" value="Unassembled WGS sequence"/>
</dbReference>
<gene>
    <name evidence="1" type="ORF">GCM10023320_03100</name>
</gene>
<accession>A0ABP9NA29</accession>
<dbReference type="EMBL" id="BAABJO010000001">
    <property type="protein sequence ID" value="GAA5110859.1"/>
    <property type="molecule type" value="Genomic_DNA"/>
</dbReference>
<comment type="caution">
    <text evidence="1">The sequence shown here is derived from an EMBL/GenBank/DDBJ whole genome shotgun (WGS) entry which is preliminary data.</text>
</comment>
<name>A0ABP9NA29_9PSEU</name>
<sequence length="93" mass="9623">MNAPRTCRSTPSAAGYPVLGIDGHELFRTSLTIALRNVGFNPRTVQVASIPTLLPDGEPRAAGLGVLDLDLGQDGAGRWVNGADLVEGLRAGA</sequence>
<protein>
    <submittedName>
        <fullName evidence="1">Uncharacterized protein</fullName>
    </submittedName>
</protein>
<evidence type="ECO:0000313" key="2">
    <source>
        <dbReference type="Proteomes" id="UP001500804"/>
    </source>
</evidence>
<evidence type="ECO:0000313" key="1">
    <source>
        <dbReference type="EMBL" id="GAA5110859.1"/>
    </source>
</evidence>
<proteinExistence type="predicted"/>